<evidence type="ECO:0000313" key="2">
    <source>
        <dbReference type="EMBL" id="SAI66594.1"/>
    </source>
</evidence>
<keyword evidence="3" id="KW-1185">Reference proteome</keyword>
<reference evidence="2 3" key="1">
    <citation type="submission" date="2016-04" db="EMBL/GenBank/DDBJ databases">
        <authorList>
            <consortium name="Pathogen Informatics"/>
        </authorList>
    </citation>
    <scope>NUCLEOTIDE SEQUENCE [LARGE SCALE GENOMIC DNA]</scope>
    <source>
        <strain evidence="2 3">H050680373</strain>
    </source>
</reference>
<organism evidence="2 3">
    <name type="scientific">Bordetella ansorpii</name>
    <dbReference type="NCBI Taxonomy" id="288768"/>
    <lineage>
        <taxon>Bacteria</taxon>
        <taxon>Pseudomonadati</taxon>
        <taxon>Pseudomonadota</taxon>
        <taxon>Betaproteobacteria</taxon>
        <taxon>Burkholderiales</taxon>
        <taxon>Alcaligenaceae</taxon>
        <taxon>Bordetella</taxon>
    </lineage>
</organism>
<sequence length="192" mass="21811">MGFVYLHPFLDGNGRLHRFFIHHVLANSGLLPGATVVPVSAVIQKHIPDYLGVLQGFSQPVTRLWDYVRAEPDPIIRAHPGSSAYRFFDASREVAFLHRMIRHAVEEEIPSELAWLAGYDQAFAQLDQEFDLPRKDLSALIRMAQSHHGRLSGHRRKQYSHLPANVMDRIELVVQQAFGHSVINDATDDDQK</sequence>
<evidence type="ECO:0000259" key="1">
    <source>
        <dbReference type="PROSITE" id="PS51459"/>
    </source>
</evidence>
<gene>
    <name evidence="2" type="ORF">SAMEA3906486_01050</name>
</gene>
<dbReference type="SUPFAM" id="SSF140931">
    <property type="entry name" value="Fic-like"/>
    <property type="match status" value="1"/>
</dbReference>
<name>A0A157S864_9BORD</name>
<proteinExistence type="predicted"/>
<accession>A0A157S864</accession>
<dbReference type="AlphaFoldDB" id="A0A157S864"/>
<dbReference type="InterPro" id="IPR036597">
    <property type="entry name" value="Fido-like_dom_sf"/>
</dbReference>
<dbReference type="Proteomes" id="UP000076848">
    <property type="component" value="Unassembled WGS sequence"/>
</dbReference>
<protein>
    <recommendedName>
        <fullName evidence="1">Fido domain-containing protein</fullName>
    </recommendedName>
</protein>
<dbReference type="STRING" id="288768.SAMEA3906486_01050"/>
<feature type="domain" description="Fido" evidence="1">
    <location>
        <begin position="1"/>
        <end position="70"/>
    </location>
</feature>
<dbReference type="Gene3D" id="1.10.3290.10">
    <property type="entry name" value="Fido-like domain"/>
    <property type="match status" value="1"/>
</dbReference>
<dbReference type="Pfam" id="PF02661">
    <property type="entry name" value="Fic"/>
    <property type="match status" value="1"/>
</dbReference>
<dbReference type="PROSITE" id="PS51459">
    <property type="entry name" value="FIDO"/>
    <property type="match status" value="1"/>
</dbReference>
<dbReference type="EMBL" id="FKIF01000002">
    <property type="protein sequence ID" value="SAI66594.1"/>
    <property type="molecule type" value="Genomic_DNA"/>
</dbReference>
<evidence type="ECO:0000313" key="3">
    <source>
        <dbReference type="Proteomes" id="UP000076848"/>
    </source>
</evidence>
<dbReference type="InterPro" id="IPR003812">
    <property type="entry name" value="Fido"/>
</dbReference>